<dbReference type="AlphaFoldDB" id="T0ZPP0"/>
<dbReference type="GO" id="GO:0003676">
    <property type="term" value="F:nucleic acid binding"/>
    <property type="evidence" value="ECO:0007669"/>
    <property type="project" value="InterPro"/>
</dbReference>
<dbReference type="GO" id="GO:0015074">
    <property type="term" value="P:DNA integration"/>
    <property type="evidence" value="ECO:0007669"/>
    <property type="project" value="InterPro"/>
</dbReference>
<dbReference type="EMBL" id="AUZZ01006373">
    <property type="protein sequence ID" value="EQD46603.1"/>
    <property type="molecule type" value="Genomic_DNA"/>
</dbReference>
<feature type="domain" description="Integrase catalytic" evidence="1">
    <location>
        <begin position="1"/>
        <end position="66"/>
    </location>
</feature>
<protein>
    <submittedName>
        <fullName evidence="2">Integrase catalytic region</fullName>
    </submittedName>
</protein>
<proteinExistence type="predicted"/>
<dbReference type="Pfam" id="PF00665">
    <property type="entry name" value="rve"/>
    <property type="match status" value="1"/>
</dbReference>
<name>T0ZPP0_9ZZZZ</name>
<dbReference type="InterPro" id="IPR036397">
    <property type="entry name" value="RNaseH_sf"/>
</dbReference>
<dbReference type="InterPro" id="IPR012337">
    <property type="entry name" value="RNaseH-like_sf"/>
</dbReference>
<dbReference type="InterPro" id="IPR001584">
    <property type="entry name" value="Integrase_cat-core"/>
</dbReference>
<sequence>MYLAALIDWFSRYVVEWQLGDTTEEGLVLEPVRRALGRAQPGVLNSDQGSQFTAAAYVEVIRGPGVVRISMDRRGRALGNIYWPRPKPDGLRARLPYLEVEGQ</sequence>
<dbReference type="SUPFAM" id="SSF53098">
    <property type="entry name" value="Ribonuclease H-like"/>
    <property type="match status" value="1"/>
</dbReference>
<accession>T0ZPP0</accession>
<organism evidence="2">
    <name type="scientific">mine drainage metagenome</name>
    <dbReference type="NCBI Taxonomy" id="410659"/>
    <lineage>
        <taxon>unclassified sequences</taxon>
        <taxon>metagenomes</taxon>
        <taxon>ecological metagenomes</taxon>
    </lineage>
</organism>
<reference evidence="2" key="1">
    <citation type="submission" date="2013-08" db="EMBL/GenBank/DDBJ databases">
        <authorList>
            <person name="Mendez C."/>
            <person name="Richter M."/>
            <person name="Ferrer M."/>
            <person name="Sanchez J."/>
        </authorList>
    </citation>
    <scope>NUCLEOTIDE SEQUENCE</scope>
</reference>
<dbReference type="Gene3D" id="3.30.420.10">
    <property type="entry name" value="Ribonuclease H-like superfamily/Ribonuclease H"/>
    <property type="match status" value="1"/>
</dbReference>
<comment type="caution">
    <text evidence="2">The sequence shown here is derived from an EMBL/GenBank/DDBJ whole genome shotgun (WGS) entry which is preliminary data.</text>
</comment>
<evidence type="ECO:0000259" key="1">
    <source>
        <dbReference type="PROSITE" id="PS50994"/>
    </source>
</evidence>
<reference evidence="2" key="2">
    <citation type="journal article" date="2014" name="ISME J.">
        <title>Microbial stratification in low pH oxic and suboxic macroscopic growths along an acid mine drainage.</title>
        <authorList>
            <person name="Mendez-Garcia C."/>
            <person name="Mesa V."/>
            <person name="Sprenger R.R."/>
            <person name="Richter M."/>
            <person name="Diez M.S."/>
            <person name="Solano J."/>
            <person name="Bargiela R."/>
            <person name="Golyshina O.V."/>
            <person name="Manteca A."/>
            <person name="Ramos J.L."/>
            <person name="Gallego J.R."/>
            <person name="Llorente I."/>
            <person name="Martins Dos Santos V.A."/>
            <person name="Jensen O.N."/>
            <person name="Pelaez A.I."/>
            <person name="Sanchez J."/>
            <person name="Ferrer M."/>
        </authorList>
    </citation>
    <scope>NUCLEOTIDE SEQUENCE</scope>
</reference>
<evidence type="ECO:0000313" key="2">
    <source>
        <dbReference type="EMBL" id="EQD46603.1"/>
    </source>
</evidence>
<gene>
    <name evidence="2" type="ORF">B2A_08834</name>
</gene>
<dbReference type="PROSITE" id="PS50994">
    <property type="entry name" value="INTEGRASE"/>
    <property type="match status" value="1"/>
</dbReference>